<dbReference type="GO" id="GO:0005783">
    <property type="term" value="C:endoplasmic reticulum"/>
    <property type="evidence" value="ECO:0007669"/>
    <property type="project" value="UniProtKB-SubCell"/>
</dbReference>
<keyword evidence="7" id="KW-0256">Endoplasmic reticulum</keyword>
<feature type="domain" description="ZZ-type" evidence="13">
    <location>
        <begin position="503"/>
        <end position="560"/>
    </location>
</feature>
<feature type="compositionally biased region" description="Polar residues" evidence="12">
    <location>
        <begin position="318"/>
        <end position="330"/>
    </location>
</feature>
<dbReference type="InterPro" id="IPR007751">
    <property type="entry name" value="DUF676_lipase-like"/>
</dbReference>
<accession>A0A3D8QA80</accession>
<evidence type="ECO:0000256" key="12">
    <source>
        <dbReference type="SAM" id="MobiDB-lite"/>
    </source>
</evidence>
<reference evidence="14 15" key="1">
    <citation type="journal article" date="2018" name="IMA Fungus">
        <title>IMA Genome-F 9: Draft genome sequence of Annulohypoxylon stygium, Aspergillus mulundensis, Berkeleyomyces basicola (syn. Thielaviopsis basicola), Ceratocystis smalleyi, two Cercospora beticola strains, Coleophoma cylindrospora, Fusarium fracticaudum, Phialophora cf. hyalina, and Morchella septimelata.</title>
        <authorList>
            <person name="Wingfield B.D."/>
            <person name="Bills G.F."/>
            <person name="Dong Y."/>
            <person name="Huang W."/>
            <person name="Nel W.J."/>
            <person name="Swalarsk-Parry B.S."/>
            <person name="Vaghefi N."/>
            <person name="Wilken P.M."/>
            <person name="An Z."/>
            <person name="de Beer Z.W."/>
            <person name="De Vos L."/>
            <person name="Chen L."/>
            <person name="Duong T.A."/>
            <person name="Gao Y."/>
            <person name="Hammerbacher A."/>
            <person name="Kikkert J.R."/>
            <person name="Li Y."/>
            <person name="Li H."/>
            <person name="Li K."/>
            <person name="Li Q."/>
            <person name="Liu X."/>
            <person name="Ma X."/>
            <person name="Naidoo K."/>
            <person name="Pethybridge S.J."/>
            <person name="Sun J."/>
            <person name="Steenkamp E.T."/>
            <person name="van der Nest M.A."/>
            <person name="van Wyk S."/>
            <person name="Wingfield M.J."/>
            <person name="Xiong C."/>
            <person name="Yue Q."/>
            <person name="Zhang X."/>
        </authorList>
    </citation>
    <scope>NUCLEOTIDE SEQUENCE [LARGE SCALE GENOMIC DNA]</scope>
    <source>
        <strain evidence="14 15">BP6252</strain>
    </source>
</reference>
<dbReference type="SMART" id="SM00291">
    <property type="entry name" value="ZnF_ZZ"/>
    <property type="match status" value="1"/>
</dbReference>
<evidence type="ECO:0000313" key="15">
    <source>
        <dbReference type="Proteomes" id="UP000256645"/>
    </source>
</evidence>
<gene>
    <name evidence="14" type="ORF">BP6252_13221</name>
</gene>
<dbReference type="Gene3D" id="3.40.50.1820">
    <property type="entry name" value="alpha/beta hydrolase"/>
    <property type="match status" value="1"/>
</dbReference>
<evidence type="ECO:0000256" key="9">
    <source>
        <dbReference type="ARBA" id="ARBA00023128"/>
    </source>
</evidence>
<dbReference type="GO" id="GO:0008270">
    <property type="term" value="F:zinc ion binding"/>
    <property type="evidence" value="ECO:0007669"/>
    <property type="project" value="UniProtKB-KW"/>
</dbReference>
<dbReference type="InterPro" id="IPR029058">
    <property type="entry name" value="AB_hydrolase_fold"/>
</dbReference>
<feature type="compositionally biased region" description="Polar residues" evidence="12">
    <location>
        <begin position="382"/>
        <end position="404"/>
    </location>
</feature>
<sequence>MTSHVLFEEQTEPGLYLVHPKTDHEAWACDIFILHGLNGSPTRTWQHPETSCIWFRDFLPSYLKSQLQQSYARIWTYGYNASTTFNTQDVYGHATTLLSRVNTVRRGHEGRKIIWICHSLGGIVVKSALIEAGIHPDFKDIQRSTTGVIFLGTPHRGSGAATLGQIAAAIASAATPGFQILNRRMLRDLERDNDNLFQTSNRFSSICTQMTIRSFYENLPMYGSRVIVEKTSAILSITNEVSIGLNLNHKDMCKFKHASDQNWIPLRDSIVELVGQAVTRYQPQGTQSRRYDYWPPTPASNQPPGLARVPVGRYNERPPTTNWNTYNQGPPSIPTMHMPPYPDRTYNSSNGPQANPRPRASSGHVPPGNPQSIPYRPRTQHDPQNTASTSNPYLQPPSFSSNELPAQFASGRVEAIPVELPTRPAERRPYPTVNPAFSREDLSSDYIPVRTRSVPPRTDDQTVQPNSRPGASMSSQPPQRQVSDVGPSTAHHPETVGDEESQEEAALCDGCMNSIRCSQPRVKCTECYDYDLCIPCFQLGRTSKQHKSNHKVSHILSSQLIKPQDLIPPRDVVNPEWNPEQTKRNWSVRTTTSTTDGNEELQDWRMIHLHGNDSHARFLTSAKPGHFGLSLYFQIEISDLLSTEDRKALETEGVGWLRVSFGTLHNKKDFVADRLREETFDSMALTEDSMIQKLLKESWYDVVQIPVNQSIIEIQSDVVLSVEGHQGCNTDLGLIVQWSGVRAFQAENDALVKLSVIYIKLDDLLDYQEPLVRFPPPNAPKRAPESSSVSQQTTAVTATDENDNITVGEFIMAVAQAQREIQDEQDRRLLQAIIRQRLEEQEQKQKAELVRQLFLLGLYGR</sequence>
<dbReference type="Pfam" id="PF05057">
    <property type="entry name" value="DUF676"/>
    <property type="match status" value="1"/>
</dbReference>
<keyword evidence="8" id="KW-0862">Zinc</keyword>
<feature type="region of interest" description="Disordered" evidence="12">
    <location>
        <begin position="775"/>
        <end position="798"/>
    </location>
</feature>
<feature type="region of interest" description="Disordered" evidence="12">
    <location>
        <begin position="419"/>
        <end position="502"/>
    </location>
</feature>
<keyword evidence="6 11" id="KW-0863">Zinc-finger</keyword>
<evidence type="ECO:0000259" key="13">
    <source>
        <dbReference type="PROSITE" id="PS50135"/>
    </source>
</evidence>
<comment type="caution">
    <text evidence="14">The sequence shown here is derived from an EMBL/GenBank/DDBJ whole genome shotgun (WGS) entry which is preliminary data.</text>
</comment>
<evidence type="ECO:0000256" key="11">
    <source>
        <dbReference type="PROSITE-ProRule" id="PRU00228"/>
    </source>
</evidence>
<evidence type="ECO:0000256" key="4">
    <source>
        <dbReference type="ARBA" id="ARBA00007920"/>
    </source>
</evidence>
<feature type="region of interest" description="Disordered" evidence="12">
    <location>
        <begin position="287"/>
        <end position="404"/>
    </location>
</feature>
<dbReference type="GO" id="GO:0016020">
    <property type="term" value="C:membrane"/>
    <property type="evidence" value="ECO:0007669"/>
    <property type="project" value="UniProtKB-SubCell"/>
</dbReference>
<dbReference type="InterPro" id="IPR052374">
    <property type="entry name" value="SERAC1"/>
</dbReference>
<feature type="compositionally biased region" description="Low complexity" evidence="12">
    <location>
        <begin position="786"/>
        <end position="798"/>
    </location>
</feature>
<dbReference type="PANTHER" id="PTHR48182">
    <property type="entry name" value="PROTEIN SERAC1"/>
    <property type="match status" value="1"/>
</dbReference>
<name>A0A3D8QA80_9HELO</name>
<feature type="compositionally biased region" description="Polar residues" evidence="12">
    <location>
        <begin position="461"/>
        <end position="482"/>
    </location>
</feature>
<protein>
    <recommendedName>
        <fullName evidence="13">ZZ-type domain-containing protein</fullName>
    </recommendedName>
</protein>
<comment type="similarity">
    <text evidence="4">Belongs to the putative lipase ROG1 family.</text>
</comment>
<dbReference type="EMBL" id="PDLM01000017">
    <property type="protein sequence ID" value="RDW58745.1"/>
    <property type="molecule type" value="Genomic_DNA"/>
</dbReference>
<feature type="compositionally biased region" description="Polar residues" evidence="12">
    <location>
        <begin position="584"/>
        <end position="595"/>
    </location>
</feature>
<dbReference type="InterPro" id="IPR043145">
    <property type="entry name" value="Znf_ZZ_sf"/>
</dbReference>
<dbReference type="OrthoDB" id="428577at2759"/>
<evidence type="ECO:0000256" key="3">
    <source>
        <dbReference type="ARBA" id="ARBA00004370"/>
    </source>
</evidence>
<evidence type="ECO:0000256" key="7">
    <source>
        <dbReference type="ARBA" id="ARBA00022824"/>
    </source>
</evidence>
<organism evidence="14 15">
    <name type="scientific">Coleophoma cylindrospora</name>
    <dbReference type="NCBI Taxonomy" id="1849047"/>
    <lineage>
        <taxon>Eukaryota</taxon>
        <taxon>Fungi</taxon>
        <taxon>Dikarya</taxon>
        <taxon>Ascomycota</taxon>
        <taxon>Pezizomycotina</taxon>
        <taxon>Leotiomycetes</taxon>
        <taxon>Helotiales</taxon>
        <taxon>Dermateaceae</taxon>
        <taxon>Coleophoma</taxon>
    </lineage>
</organism>
<evidence type="ECO:0000256" key="6">
    <source>
        <dbReference type="ARBA" id="ARBA00022771"/>
    </source>
</evidence>
<keyword evidence="15" id="KW-1185">Reference proteome</keyword>
<dbReference type="PANTHER" id="PTHR48182:SF2">
    <property type="entry name" value="PROTEIN SERAC1"/>
    <property type="match status" value="1"/>
</dbReference>
<evidence type="ECO:0000256" key="2">
    <source>
        <dbReference type="ARBA" id="ARBA00004240"/>
    </source>
</evidence>
<dbReference type="PROSITE" id="PS50135">
    <property type="entry name" value="ZF_ZZ_2"/>
    <property type="match status" value="1"/>
</dbReference>
<evidence type="ECO:0000313" key="14">
    <source>
        <dbReference type="EMBL" id="RDW58745.1"/>
    </source>
</evidence>
<feature type="compositionally biased region" description="Pro residues" evidence="12">
    <location>
        <begin position="331"/>
        <end position="342"/>
    </location>
</feature>
<evidence type="ECO:0000256" key="10">
    <source>
        <dbReference type="ARBA" id="ARBA00023136"/>
    </source>
</evidence>
<dbReference type="GO" id="GO:0005739">
    <property type="term" value="C:mitochondrion"/>
    <property type="evidence" value="ECO:0007669"/>
    <property type="project" value="UniProtKB-SubCell"/>
</dbReference>
<dbReference type="SUPFAM" id="SSF57850">
    <property type="entry name" value="RING/U-box"/>
    <property type="match status" value="1"/>
</dbReference>
<comment type="subcellular location">
    <subcellularLocation>
        <location evidence="2">Endoplasmic reticulum</location>
    </subcellularLocation>
    <subcellularLocation>
        <location evidence="3">Membrane</location>
    </subcellularLocation>
    <subcellularLocation>
        <location evidence="1">Mitochondrion</location>
    </subcellularLocation>
</comment>
<dbReference type="CDD" id="cd22249">
    <property type="entry name" value="UDM1_RNF168_RNF169-like"/>
    <property type="match status" value="1"/>
</dbReference>
<dbReference type="CDD" id="cd02335">
    <property type="entry name" value="ZZ_ADA2"/>
    <property type="match status" value="1"/>
</dbReference>
<evidence type="ECO:0000256" key="1">
    <source>
        <dbReference type="ARBA" id="ARBA00004173"/>
    </source>
</evidence>
<dbReference type="SUPFAM" id="SSF53474">
    <property type="entry name" value="alpha/beta-Hydrolases"/>
    <property type="match status" value="1"/>
</dbReference>
<dbReference type="AlphaFoldDB" id="A0A3D8QA80"/>
<keyword evidence="9" id="KW-0496">Mitochondrion</keyword>
<dbReference type="InterPro" id="IPR000433">
    <property type="entry name" value="Znf_ZZ"/>
</dbReference>
<dbReference type="Proteomes" id="UP000256645">
    <property type="component" value="Unassembled WGS sequence"/>
</dbReference>
<feature type="region of interest" description="Disordered" evidence="12">
    <location>
        <begin position="575"/>
        <end position="595"/>
    </location>
</feature>
<dbReference type="InterPro" id="IPR041983">
    <property type="entry name" value="ADA2-like_ZZ"/>
</dbReference>
<proteinExistence type="inferred from homology"/>
<evidence type="ECO:0000256" key="5">
    <source>
        <dbReference type="ARBA" id="ARBA00022723"/>
    </source>
</evidence>
<evidence type="ECO:0000256" key="8">
    <source>
        <dbReference type="ARBA" id="ARBA00022833"/>
    </source>
</evidence>
<keyword evidence="10" id="KW-0472">Membrane</keyword>
<dbReference type="Gene3D" id="3.30.60.90">
    <property type="match status" value="1"/>
</dbReference>
<keyword evidence="5" id="KW-0479">Metal-binding</keyword>
<dbReference type="Pfam" id="PF25299">
    <property type="entry name" value="ZZ_ADA2"/>
    <property type="match status" value="1"/>
</dbReference>